<feature type="compositionally biased region" description="Polar residues" evidence="4">
    <location>
        <begin position="611"/>
        <end position="644"/>
    </location>
</feature>
<feature type="compositionally biased region" description="Basic residues" evidence="4">
    <location>
        <begin position="832"/>
        <end position="876"/>
    </location>
</feature>
<feature type="compositionally biased region" description="Low complexity" evidence="4">
    <location>
        <begin position="920"/>
        <end position="929"/>
    </location>
</feature>
<feature type="region of interest" description="Disordered" evidence="4">
    <location>
        <begin position="1002"/>
        <end position="1051"/>
    </location>
</feature>
<proteinExistence type="inferred from homology"/>
<feature type="compositionally biased region" description="Polar residues" evidence="4">
    <location>
        <begin position="930"/>
        <end position="944"/>
    </location>
</feature>
<feature type="compositionally biased region" description="Low complexity" evidence="4">
    <location>
        <begin position="648"/>
        <end position="679"/>
    </location>
</feature>
<evidence type="ECO:0000256" key="4">
    <source>
        <dbReference type="SAM" id="MobiDB-lite"/>
    </source>
</evidence>
<keyword evidence="6" id="KW-1185">Reference proteome</keyword>
<dbReference type="EMBL" id="MU069744">
    <property type="protein sequence ID" value="KAF5834645.1"/>
    <property type="molecule type" value="Genomic_DNA"/>
</dbReference>
<accession>A0ABQ7GJ65</accession>
<feature type="compositionally biased region" description="Low complexity" evidence="4">
    <location>
        <begin position="1165"/>
        <end position="1174"/>
    </location>
</feature>
<feature type="region of interest" description="Disordered" evidence="4">
    <location>
        <begin position="737"/>
        <end position="876"/>
    </location>
</feature>
<evidence type="ECO:0000313" key="6">
    <source>
        <dbReference type="Proteomes" id="UP000815325"/>
    </source>
</evidence>
<feature type="compositionally biased region" description="Low complexity" evidence="4">
    <location>
        <begin position="199"/>
        <end position="222"/>
    </location>
</feature>
<feature type="compositionally biased region" description="Low complexity" evidence="4">
    <location>
        <begin position="1033"/>
        <end position="1042"/>
    </location>
</feature>
<gene>
    <name evidence="5" type="ORF">DUNSADRAFT_8569</name>
</gene>
<evidence type="ECO:0000256" key="1">
    <source>
        <dbReference type="ARBA" id="ARBA00007692"/>
    </source>
</evidence>
<dbReference type="PANTHER" id="PTHR15437:SF6">
    <property type="entry name" value="TRANSCRIPTION TERMINATION FACTOR, MITOCHONDRIAL"/>
    <property type="match status" value="1"/>
</dbReference>
<keyword evidence="3" id="KW-0809">Transit peptide</keyword>
<feature type="region of interest" description="Disordered" evidence="4">
    <location>
        <begin position="248"/>
        <end position="277"/>
    </location>
</feature>
<dbReference type="SMART" id="SM00733">
    <property type="entry name" value="Mterf"/>
    <property type="match status" value="3"/>
</dbReference>
<keyword evidence="2" id="KW-0804">Transcription</keyword>
<organism evidence="5 6">
    <name type="scientific">Dunaliella salina</name>
    <name type="common">Green alga</name>
    <name type="synonym">Protococcus salinus</name>
    <dbReference type="NCBI Taxonomy" id="3046"/>
    <lineage>
        <taxon>Eukaryota</taxon>
        <taxon>Viridiplantae</taxon>
        <taxon>Chlorophyta</taxon>
        <taxon>core chlorophytes</taxon>
        <taxon>Chlorophyceae</taxon>
        <taxon>CS clade</taxon>
        <taxon>Chlamydomonadales</taxon>
        <taxon>Dunaliellaceae</taxon>
        <taxon>Dunaliella</taxon>
    </lineage>
</organism>
<feature type="compositionally biased region" description="Low complexity" evidence="4">
    <location>
        <begin position="1207"/>
        <end position="1219"/>
    </location>
</feature>
<feature type="compositionally biased region" description="Low complexity" evidence="4">
    <location>
        <begin position="798"/>
        <end position="822"/>
    </location>
</feature>
<feature type="compositionally biased region" description="Polar residues" evidence="4">
    <location>
        <begin position="1014"/>
        <end position="1032"/>
    </location>
</feature>
<sequence>MLSCSVASTPCLIGKKPVLVGTVRCSSNRSNQFTTSIEELERQLGVNHSGAGSRAQAAAHGAQETLKHSRTTPTSLVPPLRRPAAPPLELQEAHAEKVSVARSASPIQLAQLAQQLRMRVRAVQDLVDRCPQLLALSAWQLDAAVMRLASELGISHARTLFMVSKDPHLLFMGRTGAPLQEGCRCEGSSGMSTTDLDCSTDSSNSSNSSGTSSKSSSSSRSSSKSRHESQLNCSTHSHLWVETMRSGMEPLSNTGSKRPVGGIQTSNSSAHGMHAPNASPAARAATLAQALGVTQEEVVRLAASAPSVLSRPPGPLAERFRRLGEVLEGVPMARVLRMAAEEPSYLSYRPPSIDRRIQAMRLLFRKPRHKIVHMLTRQPDLVFMSPRILHNKLKVLQRIFNKEPRLVIPIIMRTPKLLRTDMDKVRECYELLEGLMGLPSRSYTFAMVCHAPAMLLEGKTRLVGRFRCISHATRGAPHWAKQWRKLYPAQRADCMLVTPVTYSRLEFLLATGQARSMHMYDALMMARSDFSQLFPTFRPIPIRRPAAAPHVARPASPSVVPHAAPTRPINFSATSVAPAVGTPHASALHAAHAQPASPAPAPRAAPTSPANISATSVASTSGTPRTPQQQAHNPRASAASTHPSAPQHAAHTLTTSAASTPDLPQGSQQTLSLSGSPPSHTHASMPGIAPFISGAPAPLPHFGSPAAAVPPAVPVVAGGAAAVALSAAAAAAASNETGVGSALPPPPPPWTPDSAPSYASSMHTPVLPTTAPSPMPINRTTRPANGAGNGTSSQAPKQSHQQQLHLQQQQHQQLNHPQHAQQASPFQDSRQPHHHHIYHRHSAQQQHHHHTHHPHSAQHQQQHHQHQQHHFHHHHNGRVLSQLPGMQLSSGQQGHLEAQHGSGIKLIGHRGSRRMRHDMMQQQQQRQQRATSPQHAQTETQHTDPSAHLPPPQHPVLVASQPRLAADGGEEDLEGAKGSDEAAEGAACGVLASSHTIHASDLLPPASAHASPQAVATTPHTPSKSPSQVPSRTATHAASHSALPTAKQATARLATQLPESEVATVCRRRSHLHVPTNGTAVHAHQGEVIQGLMGHWRNPRPLQPALEFSAVAYAVRHQLQVQGRLEPQHAYLGGGKDVHEVSQWERQRAGSSWGSKASTEHKGGSDSCSNSSSSRDSRDSWCFESTEQENSSSSSSGWGAESKEQGSSTSSCSSNSGSSRDGWCNESTEQGSSTSSPSSSSSSVESGGSDGNGVRHCQESSLQLTGKRDGKRLQGSRQQGRKASVSCPPGAAESEGVLGNNHHSAHHNSRPQHAASLPLAAAQH</sequence>
<keyword evidence="2" id="KW-0805">Transcription regulation</keyword>
<feature type="region of interest" description="Disordered" evidence="4">
    <location>
        <begin position="912"/>
        <end position="955"/>
    </location>
</feature>
<dbReference type="Gene3D" id="1.25.70.10">
    <property type="entry name" value="Transcription termination factor 3, mitochondrial"/>
    <property type="match status" value="2"/>
</dbReference>
<name>A0ABQ7GJ65_DUNSA</name>
<dbReference type="Proteomes" id="UP000815325">
    <property type="component" value="Unassembled WGS sequence"/>
</dbReference>
<feature type="compositionally biased region" description="Low complexity" evidence="4">
    <location>
        <begin position="1184"/>
        <end position="1200"/>
    </location>
</feature>
<feature type="region of interest" description="Disordered" evidence="4">
    <location>
        <begin position="48"/>
        <end position="80"/>
    </location>
</feature>
<feature type="compositionally biased region" description="Low complexity" evidence="4">
    <location>
        <begin position="583"/>
        <end position="596"/>
    </location>
</feature>
<evidence type="ECO:0000256" key="2">
    <source>
        <dbReference type="ARBA" id="ARBA00022472"/>
    </source>
</evidence>
<dbReference type="InterPro" id="IPR003690">
    <property type="entry name" value="MTERF"/>
</dbReference>
<dbReference type="PANTHER" id="PTHR15437">
    <property type="entry name" value="TRANSCRIPTION TERMINATION FACTOR, MITOCHONDRIAL"/>
    <property type="match status" value="1"/>
</dbReference>
<comment type="caution">
    <text evidence="5">The sequence shown here is derived from an EMBL/GenBank/DDBJ whole genome shotgun (WGS) entry which is preliminary data.</text>
</comment>
<comment type="similarity">
    <text evidence="1">Belongs to the mTERF family.</text>
</comment>
<feature type="region of interest" description="Disordered" evidence="4">
    <location>
        <begin position="1145"/>
        <end position="1324"/>
    </location>
</feature>
<feature type="compositionally biased region" description="Low complexity" evidence="4">
    <location>
        <begin position="1226"/>
        <end position="1247"/>
    </location>
</feature>
<feature type="compositionally biased region" description="Low complexity" evidence="4">
    <location>
        <begin position="48"/>
        <end position="63"/>
    </location>
</feature>
<evidence type="ECO:0000313" key="5">
    <source>
        <dbReference type="EMBL" id="KAF5834645.1"/>
    </source>
</evidence>
<feature type="region of interest" description="Disordered" evidence="4">
    <location>
        <begin position="183"/>
        <end position="235"/>
    </location>
</feature>
<protein>
    <submittedName>
        <fullName evidence="5">Uncharacterized protein</fullName>
    </submittedName>
</protein>
<evidence type="ECO:0000256" key="3">
    <source>
        <dbReference type="ARBA" id="ARBA00022946"/>
    </source>
</evidence>
<dbReference type="InterPro" id="IPR038538">
    <property type="entry name" value="MTERF_sf"/>
</dbReference>
<keyword evidence="2" id="KW-0806">Transcription termination</keyword>
<reference evidence="5" key="1">
    <citation type="submission" date="2017-08" db="EMBL/GenBank/DDBJ databases">
        <authorList>
            <person name="Polle J.E."/>
            <person name="Barry K."/>
            <person name="Cushman J."/>
            <person name="Schmutz J."/>
            <person name="Tran D."/>
            <person name="Hathwaick L.T."/>
            <person name="Yim W.C."/>
            <person name="Jenkins J."/>
            <person name="Mckie-Krisberg Z.M."/>
            <person name="Prochnik S."/>
            <person name="Lindquist E."/>
            <person name="Dockter R.B."/>
            <person name="Adam C."/>
            <person name="Molina H."/>
            <person name="Bunkerborg J."/>
            <person name="Jin E."/>
            <person name="Buchheim M."/>
            <person name="Magnuson J."/>
        </authorList>
    </citation>
    <scope>NUCLEOTIDE SEQUENCE</scope>
    <source>
        <strain evidence="5">CCAP 19/18</strain>
    </source>
</reference>
<feature type="region of interest" description="Disordered" evidence="4">
    <location>
        <begin position="583"/>
        <end position="688"/>
    </location>
</feature>